<evidence type="ECO:0000259" key="1">
    <source>
        <dbReference type="Pfam" id="PF12680"/>
    </source>
</evidence>
<dbReference type="Pfam" id="PF12680">
    <property type="entry name" value="SnoaL_2"/>
    <property type="match status" value="1"/>
</dbReference>
<dbReference type="InterPro" id="IPR037401">
    <property type="entry name" value="SnoaL-like"/>
</dbReference>
<name>A0A6G8RVA9_9GAMM</name>
<organism evidence="2 3">
    <name type="scientific">Acinetobacter shaoyimingii</name>
    <dbReference type="NCBI Taxonomy" id="2715164"/>
    <lineage>
        <taxon>Bacteria</taxon>
        <taxon>Pseudomonadati</taxon>
        <taxon>Pseudomonadota</taxon>
        <taxon>Gammaproteobacteria</taxon>
        <taxon>Moraxellales</taxon>
        <taxon>Moraxellaceae</taxon>
        <taxon>Acinetobacter</taxon>
    </lineage>
</organism>
<dbReference type="AlphaFoldDB" id="A0A6G8RVA9"/>
<dbReference type="SUPFAM" id="SSF54427">
    <property type="entry name" value="NTF2-like"/>
    <property type="match status" value="2"/>
</dbReference>
<gene>
    <name evidence="2" type="ORF">G8E00_07855</name>
</gene>
<dbReference type="RefSeq" id="WP_166223448.1">
    <property type="nucleotide sequence ID" value="NZ_CP049801.1"/>
</dbReference>
<dbReference type="InterPro" id="IPR032710">
    <property type="entry name" value="NTF2-like_dom_sf"/>
</dbReference>
<feature type="domain" description="SnoaL-like" evidence="1">
    <location>
        <begin position="8"/>
        <end position="114"/>
    </location>
</feature>
<dbReference type="KEGG" id="asha:G8E00_07855"/>
<dbReference type="Gene3D" id="3.10.450.50">
    <property type="match status" value="2"/>
</dbReference>
<protein>
    <submittedName>
        <fullName evidence="2">Nuclear transport factor 2 family protein</fullName>
    </submittedName>
</protein>
<dbReference type="Proteomes" id="UP000502297">
    <property type="component" value="Chromosome"/>
</dbReference>
<dbReference type="EMBL" id="CP049801">
    <property type="protein sequence ID" value="QIO05872.1"/>
    <property type="molecule type" value="Genomic_DNA"/>
</dbReference>
<accession>A0A6G8RVA9</accession>
<proteinExistence type="predicted"/>
<evidence type="ECO:0000313" key="2">
    <source>
        <dbReference type="EMBL" id="QIO05872.1"/>
    </source>
</evidence>
<sequence>MENKTLITEFYAAFSRGNAEEILQYVTDDFIMHVPGQGLNAGEYWGKEGFKKFLGNIASYGGGEFSVSVPTVAINDDVIYTREQIIMNRKSNPAEMWTLRLIMEYRLKDNLISEAWTIPMDPDIYDAFWTPGAAFKAPKSIEKSVVTINTDQSEDKVSKNFDHVEAFYHYFWKNDLNSMSKLATPDLVFTVPGSSFLAGYYQNWEGYVDFRSRLLSNVSGDKYKLEIDSIAASENEVFVKEYIRMNRSWDPEVQTSYVILNFIMKEGMIIQINDVPVDSIPYDAFFTKPVNQ</sequence>
<reference evidence="2 3" key="1">
    <citation type="submission" date="2020-03" db="EMBL/GenBank/DDBJ databases">
        <authorList>
            <person name="Zhu W."/>
        </authorList>
    </citation>
    <scope>NUCLEOTIDE SEQUENCE [LARGE SCALE GENOMIC DNA]</scope>
    <source>
        <strain evidence="2 3">323-1</strain>
    </source>
</reference>
<keyword evidence="3" id="KW-1185">Reference proteome</keyword>
<evidence type="ECO:0000313" key="3">
    <source>
        <dbReference type="Proteomes" id="UP000502297"/>
    </source>
</evidence>